<keyword evidence="18" id="KW-1185">Reference proteome</keyword>
<evidence type="ECO:0000256" key="11">
    <source>
        <dbReference type="ARBA" id="ARBA00023002"/>
    </source>
</evidence>
<keyword evidence="7" id="KW-0732">Signal</keyword>
<evidence type="ECO:0000256" key="5">
    <source>
        <dbReference type="ARBA" id="ARBA00022448"/>
    </source>
</evidence>
<evidence type="ECO:0008006" key="19">
    <source>
        <dbReference type="Google" id="ProtNLM"/>
    </source>
</evidence>
<keyword evidence="5" id="KW-0813">Transport</keyword>
<keyword evidence="15" id="KW-0676">Redox-active center</keyword>
<dbReference type="GO" id="GO:0071949">
    <property type="term" value="F:FAD binding"/>
    <property type="evidence" value="ECO:0007669"/>
    <property type="project" value="InterPro"/>
</dbReference>
<name>A0A2T9ZJB7_9FUNG</name>
<evidence type="ECO:0000256" key="9">
    <source>
        <dbReference type="ARBA" id="ARBA00022827"/>
    </source>
</evidence>
<dbReference type="PANTHER" id="PTHR12613">
    <property type="entry name" value="ERO1-RELATED"/>
    <property type="match status" value="1"/>
</dbReference>
<dbReference type="GO" id="GO:0005789">
    <property type="term" value="C:endoplasmic reticulum membrane"/>
    <property type="evidence" value="ECO:0007669"/>
    <property type="project" value="UniProtKB-SubCell"/>
</dbReference>
<dbReference type="Proteomes" id="UP000245609">
    <property type="component" value="Unassembled WGS sequence"/>
</dbReference>
<dbReference type="SUPFAM" id="SSF110019">
    <property type="entry name" value="ERO1-like"/>
    <property type="match status" value="1"/>
</dbReference>
<keyword evidence="10" id="KW-0249">Electron transport</keyword>
<dbReference type="InterPro" id="IPR037192">
    <property type="entry name" value="ERO1-like_sf"/>
</dbReference>
<evidence type="ECO:0000256" key="8">
    <source>
        <dbReference type="ARBA" id="ARBA00022824"/>
    </source>
</evidence>
<evidence type="ECO:0000256" key="13">
    <source>
        <dbReference type="ARBA" id="ARBA00023157"/>
    </source>
</evidence>
<accession>A0A2T9ZJB7</accession>
<keyword evidence="16" id="KW-0812">Transmembrane</keyword>
<keyword evidence="16" id="KW-1133">Transmembrane helix</keyword>
<organism evidence="17 18">
    <name type="scientific">Smittium megazygosporum</name>
    <dbReference type="NCBI Taxonomy" id="133381"/>
    <lineage>
        <taxon>Eukaryota</taxon>
        <taxon>Fungi</taxon>
        <taxon>Fungi incertae sedis</taxon>
        <taxon>Zoopagomycota</taxon>
        <taxon>Kickxellomycotina</taxon>
        <taxon>Harpellomycetes</taxon>
        <taxon>Harpellales</taxon>
        <taxon>Legeriomycetaceae</taxon>
        <taxon>Smittium</taxon>
    </lineage>
</organism>
<keyword evidence="13" id="KW-1015">Disulfide bond</keyword>
<dbReference type="GO" id="GO:0016972">
    <property type="term" value="F:thiol oxidase activity"/>
    <property type="evidence" value="ECO:0007669"/>
    <property type="project" value="InterPro"/>
</dbReference>
<proteinExistence type="inferred from homology"/>
<evidence type="ECO:0000256" key="2">
    <source>
        <dbReference type="ARBA" id="ARBA00004367"/>
    </source>
</evidence>
<evidence type="ECO:0000256" key="15">
    <source>
        <dbReference type="ARBA" id="ARBA00023284"/>
    </source>
</evidence>
<dbReference type="GO" id="GO:0015035">
    <property type="term" value="F:protein-disulfide reductase activity"/>
    <property type="evidence" value="ECO:0007669"/>
    <property type="project" value="InterPro"/>
</dbReference>
<comment type="similarity">
    <text evidence="3">Belongs to the EROs family.</text>
</comment>
<evidence type="ECO:0000313" key="17">
    <source>
        <dbReference type="EMBL" id="PVV04652.1"/>
    </source>
</evidence>
<keyword evidence="12 16" id="KW-0472">Membrane</keyword>
<dbReference type="OrthoDB" id="269384at2759"/>
<comment type="cofactor">
    <cofactor evidence="1">
        <name>FAD</name>
        <dbReference type="ChEBI" id="CHEBI:57692"/>
    </cofactor>
</comment>
<dbReference type="STRING" id="133381.A0A2T9ZJB7"/>
<evidence type="ECO:0000256" key="10">
    <source>
        <dbReference type="ARBA" id="ARBA00022982"/>
    </source>
</evidence>
<keyword evidence="9" id="KW-0274">FAD</keyword>
<evidence type="ECO:0000256" key="3">
    <source>
        <dbReference type="ARBA" id="ARBA00008277"/>
    </source>
</evidence>
<reference evidence="17 18" key="1">
    <citation type="journal article" date="2018" name="MBio">
        <title>Comparative Genomics Reveals the Core Gene Toolbox for the Fungus-Insect Symbiosis.</title>
        <authorList>
            <person name="Wang Y."/>
            <person name="Stata M."/>
            <person name="Wang W."/>
            <person name="Stajich J.E."/>
            <person name="White M.M."/>
            <person name="Moncalvo J.M."/>
        </authorList>
    </citation>
    <scope>NUCLEOTIDE SEQUENCE [LARGE SCALE GENOMIC DNA]</scope>
    <source>
        <strain evidence="17 18">SC-DP-2</strain>
    </source>
</reference>
<evidence type="ECO:0000256" key="14">
    <source>
        <dbReference type="ARBA" id="ARBA00023180"/>
    </source>
</evidence>
<comment type="subcellular location">
    <subcellularLocation>
        <location evidence="2">Endoplasmic reticulum membrane</location>
        <topology evidence="2">Peripheral membrane protein</topology>
        <orientation evidence="2">Lumenal side</orientation>
    </subcellularLocation>
</comment>
<evidence type="ECO:0000256" key="7">
    <source>
        <dbReference type="ARBA" id="ARBA00022729"/>
    </source>
</evidence>
<dbReference type="InterPro" id="IPR007266">
    <property type="entry name" value="Ero1"/>
</dbReference>
<keyword evidence="11" id="KW-0560">Oxidoreductase</keyword>
<sequence>MPDSSNSPTVIRHSLFEGRFYFNKFFILAYLVLTFFFVSSSFNPFSSHPKSTQLTSPSVNFMVEVLQKSGGKNVCNPVGLIPGTCMDYEYVEHINSKISSVLSELLQTKFFRSIKINLDKECTFWTADDKCFDDSCVVKEIDTSTIPDSWKTKKQDTSTFNSQLPFAKKPAPKVSNYDFSIVEDEFGEGTWIDLIENPEKFTGYTGTSANQIWLSIYKYNCFGVTSVLQSLDPSKDIYPPKTKAKLSSFLQSLAEEDPYSALTPKIPDEINMFYKIISVKELLETTDEAYSPFNEKKFFHSPVTKHLLDEVKINFRNISRIMDCTGCQACKLWGKTHILGLGTSLKTLFTLPEEYLTESFDLADFKRNEIVSLIATFNQLSDSIKYITHFRNMYQEFINSYNHNKSEL</sequence>
<dbReference type="Pfam" id="PF04137">
    <property type="entry name" value="ERO1"/>
    <property type="match status" value="1"/>
</dbReference>
<dbReference type="PANTHER" id="PTHR12613:SF0">
    <property type="entry name" value="ERO1-LIKE PROTEIN"/>
    <property type="match status" value="1"/>
</dbReference>
<evidence type="ECO:0000256" key="16">
    <source>
        <dbReference type="SAM" id="Phobius"/>
    </source>
</evidence>
<evidence type="ECO:0000256" key="1">
    <source>
        <dbReference type="ARBA" id="ARBA00001974"/>
    </source>
</evidence>
<gene>
    <name evidence="17" type="ORF">BB560_000836</name>
</gene>
<dbReference type="GO" id="GO:0034975">
    <property type="term" value="P:protein folding in endoplasmic reticulum"/>
    <property type="evidence" value="ECO:0007669"/>
    <property type="project" value="InterPro"/>
</dbReference>
<protein>
    <recommendedName>
        <fullName evidence="19">Endoplasmic reticulum oxidoreductin 1</fullName>
    </recommendedName>
</protein>
<keyword evidence="6" id="KW-0285">Flavoprotein</keyword>
<evidence type="ECO:0000256" key="12">
    <source>
        <dbReference type="ARBA" id="ARBA00023136"/>
    </source>
</evidence>
<evidence type="ECO:0000313" key="18">
    <source>
        <dbReference type="Proteomes" id="UP000245609"/>
    </source>
</evidence>
<dbReference type="AlphaFoldDB" id="A0A2T9ZJB7"/>
<feature type="transmembrane region" description="Helical" evidence="16">
    <location>
        <begin position="21"/>
        <end position="42"/>
    </location>
</feature>
<evidence type="ECO:0000256" key="6">
    <source>
        <dbReference type="ARBA" id="ARBA00022630"/>
    </source>
</evidence>
<comment type="caution">
    <text evidence="17">The sequence shown here is derived from an EMBL/GenBank/DDBJ whole genome shotgun (WGS) entry which is preliminary data.</text>
</comment>
<dbReference type="EMBL" id="MBFS01000097">
    <property type="protein sequence ID" value="PVV04652.1"/>
    <property type="molecule type" value="Genomic_DNA"/>
</dbReference>
<keyword evidence="8" id="KW-0256">Endoplasmic reticulum</keyword>
<comment type="subunit">
    <text evidence="4">May function both as a monomer and a homodimer.</text>
</comment>
<keyword evidence="14" id="KW-0325">Glycoprotein</keyword>
<evidence type="ECO:0000256" key="4">
    <source>
        <dbReference type="ARBA" id="ARBA00011802"/>
    </source>
</evidence>